<reference evidence="3 4" key="1">
    <citation type="submission" date="2021-05" db="EMBL/GenBank/DDBJ databases">
        <title>A Polyphasic approach of four new species of the genus Ohtaekwangia: Ohtaekwangia histidinii sp. nov., Ohtaekwangia cretensis sp. nov., Ohtaekwangia indiensis sp. nov., Ohtaekwangia reichenbachii sp. nov. from diverse environment.</title>
        <authorList>
            <person name="Octaviana S."/>
        </authorList>
    </citation>
    <scope>NUCLEOTIDE SEQUENCE [LARGE SCALE GENOMIC DNA]</scope>
    <source>
        <strain evidence="3 4">PWU4</strain>
    </source>
</reference>
<dbReference type="CDD" id="cd06974">
    <property type="entry name" value="TerD_like"/>
    <property type="match status" value="1"/>
</dbReference>
<dbReference type="EMBL" id="JAHESF010000050">
    <property type="protein sequence ID" value="MBT1700868.1"/>
    <property type="molecule type" value="Genomic_DNA"/>
</dbReference>
<comment type="caution">
    <text evidence="3">The sequence shown here is derived from an EMBL/GenBank/DDBJ whole genome shotgun (WGS) entry which is preliminary data.</text>
</comment>
<dbReference type="InterPro" id="IPR003325">
    <property type="entry name" value="TerD"/>
</dbReference>
<protein>
    <submittedName>
        <fullName evidence="3">Tellurium resistance TerZ family protein</fullName>
    </submittedName>
</protein>
<gene>
    <name evidence="3" type="ORF">KK083_28510</name>
</gene>
<accession>A0AAP2GR71</accession>
<keyword evidence="4" id="KW-1185">Reference proteome</keyword>
<proteinExistence type="predicted"/>
<dbReference type="AlphaFoldDB" id="A0AAP2GR71"/>
<keyword evidence="1" id="KW-0778">Tellurium resistance</keyword>
<organism evidence="3 4">
    <name type="scientific">Chryseosolibacter histidini</name>
    <dbReference type="NCBI Taxonomy" id="2782349"/>
    <lineage>
        <taxon>Bacteria</taxon>
        <taxon>Pseudomonadati</taxon>
        <taxon>Bacteroidota</taxon>
        <taxon>Cytophagia</taxon>
        <taxon>Cytophagales</taxon>
        <taxon>Chryseotaleaceae</taxon>
        <taxon>Chryseosolibacter</taxon>
    </lineage>
</organism>
<feature type="domain" description="TerD" evidence="2">
    <location>
        <begin position="1"/>
        <end position="185"/>
    </location>
</feature>
<evidence type="ECO:0000259" key="2">
    <source>
        <dbReference type="Pfam" id="PF02342"/>
    </source>
</evidence>
<sequence>MSINLKKGGSINLTKANPKLSKIYIGLGWELMTQSLDLDASMFVLGANGKLLSEQHFIFYNNLRTPDGGIAHQGDNRTGVGEGDDELILANLKQIQPEAQEVLVYVTVHEATARAHNFGKLKDAYIRIVDVEKKEEIAVYDLDADASYATEVLFGKLRRSDAANWEFVAIGEGSNVGIQGLVDRYV</sequence>
<evidence type="ECO:0000256" key="1">
    <source>
        <dbReference type="ARBA" id="ARBA00022686"/>
    </source>
</evidence>
<dbReference type="Pfam" id="PF02342">
    <property type="entry name" value="TerD"/>
    <property type="match status" value="1"/>
</dbReference>
<dbReference type="InterPro" id="IPR051324">
    <property type="entry name" value="Stress/Tellurium_Resist"/>
</dbReference>
<evidence type="ECO:0000313" key="4">
    <source>
        <dbReference type="Proteomes" id="UP001319200"/>
    </source>
</evidence>
<name>A0AAP2GR71_9BACT</name>
<dbReference type="GO" id="GO:0046690">
    <property type="term" value="P:response to tellurium ion"/>
    <property type="evidence" value="ECO:0007669"/>
    <property type="project" value="UniProtKB-KW"/>
</dbReference>
<evidence type="ECO:0000313" key="3">
    <source>
        <dbReference type="EMBL" id="MBT1700868.1"/>
    </source>
</evidence>
<dbReference type="PANTHER" id="PTHR32097">
    <property type="entry name" value="CAMP-BINDING PROTEIN 1-RELATED"/>
    <property type="match status" value="1"/>
</dbReference>
<dbReference type="Proteomes" id="UP001319200">
    <property type="component" value="Unassembled WGS sequence"/>
</dbReference>
<dbReference type="RefSeq" id="WP_254169556.1">
    <property type="nucleotide sequence ID" value="NZ_JAHESF010000050.1"/>
</dbReference>
<dbReference type="Gene3D" id="2.60.60.30">
    <property type="entry name" value="sav2460 like domains"/>
    <property type="match status" value="1"/>
</dbReference>
<dbReference type="PANTHER" id="PTHR32097:SF17">
    <property type="entry name" value="CAMP-BINDING PROTEIN 1-RELATED"/>
    <property type="match status" value="1"/>
</dbReference>